<keyword evidence="2" id="KW-0547">Nucleotide-binding</keyword>
<keyword evidence="1" id="KW-0677">Repeat</keyword>
<dbReference type="InterPro" id="IPR041118">
    <property type="entry name" value="Rx_N"/>
</dbReference>
<keyword evidence="9" id="KW-1185">Reference proteome</keyword>
<dbReference type="InterPro" id="IPR032675">
    <property type="entry name" value="LRR_dom_sf"/>
</dbReference>
<organism evidence="8 9">
    <name type="scientific">Heracleum sosnowskyi</name>
    <dbReference type="NCBI Taxonomy" id="360622"/>
    <lineage>
        <taxon>Eukaryota</taxon>
        <taxon>Viridiplantae</taxon>
        <taxon>Streptophyta</taxon>
        <taxon>Embryophyta</taxon>
        <taxon>Tracheophyta</taxon>
        <taxon>Spermatophyta</taxon>
        <taxon>Magnoliopsida</taxon>
        <taxon>eudicotyledons</taxon>
        <taxon>Gunneridae</taxon>
        <taxon>Pentapetalae</taxon>
        <taxon>asterids</taxon>
        <taxon>campanulids</taxon>
        <taxon>Apiales</taxon>
        <taxon>Apiaceae</taxon>
        <taxon>Apioideae</taxon>
        <taxon>apioid superclade</taxon>
        <taxon>Tordylieae</taxon>
        <taxon>Tordyliinae</taxon>
        <taxon>Heracleum</taxon>
    </lineage>
</organism>
<evidence type="ECO:0000256" key="3">
    <source>
        <dbReference type="ARBA" id="ARBA00022821"/>
    </source>
</evidence>
<accession>A0AAD8J1A3</accession>
<dbReference type="InterPro" id="IPR038005">
    <property type="entry name" value="RX-like_CC"/>
</dbReference>
<dbReference type="EMBL" id="JAUIZM010000003">
    <property type="protein sequence ID" value="KAK1395168.1"/>
    <property type="molecule type" value="Genomic_DNA"/>
</dbReference>
<dbReference type="AlphaFoldDB" id="A0AAD8J1A3"/>
<evidence type="ECO:0000259" key="7">
    <source>
        <dbReference type="Pfam" id="PF23598"/>
    </source>
</evidence>
<reference evidence="8" key="1">
    <citation type="submission" date="2023-02" db="EMBL/GenBank/DDBJ databases">
        <title>Genome of toxic invasive species Heracleum sosnowskyi carries increased number of genes despite the absence of recent whole-genome duplications.</title>
        <authorList>
            <person name="Schelkunov M."/>
            <person name="Shtratnikova V."/>
            <person name="Makarenko M."/>
            <person name="Klepikova A."/>
            <person name="Omelchenko D."/>
            <person name="Novikova G."/>
            <person name="Obukhova E."/>
            <person name="Bogdanov V."/>
            <person name="Penin A."/>
            <person name="Logacheva M."/>
        </authorList>
    </citation>
    <scope>NUCLEOTIDE SEQUENCE</scope>
    <source>
        <strain evidence="8">Hsosn_3</strain>
        <tissue evidence="8">Leaf</tissue>
    </source>
</reference>
<dbReference type="SUPFAM" id="SSF52058">
    <property type="entry name" value="L domain-like"/>
    <property type="match status" value="1"/>
</dbReference>
<dbReference type="CDD" id="cd14798">
    <property type="entry name" value="RX-CC_like"/>
    <property type="match status" value="1"/>
</dbReference>
<feature type="region of interest" description="Disordered" evidence="5">
    <location>
        <begin position="493"/>
        <end position="514"/>
    </location>
</feature>
<evidence type="ECO:0000259" key="6">
    <source>
        <dbReference type="Pfam" id="PF18052"/>
    </source>
</evidence>
<dbReference type="PANTHER" id="PTHR19338:SF66">
    <property type="entry name" value="NB-ARC DOMAIN-CONTAINING PROTEIN"/>
    <property type="match status" value="1"/>
</dbReference>
<dbReference type="Proteomes" id="UP001237642">
    <property type="component" value="Unassembled WGS sequence"/>
</dbReference>
<dbReference type="PANTHER" id="PTHR19338">
    <property type="entry name" value="TRANSLOCASE OF INNER MITOCHONDRIAL MEMBRANE 13 HOMOLOG"/>
    <property type="match status" value="1"/>
</dbReference>
<reference evidence="8" key="2">
    <citation type="submission" date="2023-05" db="EMBL/GenBank/DDBJ databases">
        <authorList>
            <person name="Schelkunov M.I."/>
        </authorList>
    </citation>
    <scope>NUCLEOTIDE SEQUENCE</scope>
    <source>
        <strain evidence="8">Hsosn_3</strain>
        <tissue evidence="8">Leaf</tissue>
    </source>
</reference>
<dbReference type="Gene3D" id="3.80.10.10">
    <property type="entry name" value="Ribonuclease Inhibitor"/>
    <property type="match status" value="1"/>
</dbReference>
<evidence type="ECO:0000313" key="9">
    <source>
        <dbReference type="Proteomes" id="UP001237642"/>
    </source>
</evidence>
<gene>
    <name evidence="8" type="ORF">POM88_014224</name>
</gene>
<comment type="caution">
    <text evidence="8">The sequence shown here is derived from an EMBL/GenBank/DDBJ whole genome shotgun (WGS) entry which is preliminary data.</text>
</comment>
<feature type="domain" description="Disease resistance R13L4/SHOC-2-like LRR" evidence="7">
    <location>
        <begin position="268"/>
        <end position="402"/>
    </location>
</feature>
<dbReference type="GO" id="GO:0006952">
    <property type="term" value="P:defense response"/>
    <property type="evidence" value="ECO:0007669"/>
    <property type="project" value="UniProtKB-KW"/>
</dbReference>
<dbReference type="InterPro" id="IPR055414">
    <property type="entry name" value="LRR_R13L4/SHOC2-like"/>
</dbReference>
<keyword evidence="4" id="KW-0067">ATP-binding</keyword>
<dbReference type="Pfam" id="PF23598">
    <property type="entry name" value="LRR_14"/>
    <property type="match status" value="1"/>
</dbReference>
<dbReference type="Gene3D" id="1.20.5.4130">
    <property type="match status" value="1"/>
</dbReference>
<evidence type="ECO:0000256" key="5">
    <source>
        <dbReference type="SAM" id="MobiDB-lite"/>
    </source>
</evidence>
<keyword evidence="3" id="KW-0611">Plant defense</keyword>
<feature type="compositionally biased region" description="Polar residues" evidence="5">
    <location>
        <begin position="505"/>
        <end position="514"/>
    </location>
</feature>
<evidence type="ECO:0000256" key="4">
    <source>
        <dbReference type="ARBA" id="ARBA00022840"/>
    </source>
</evidence>
<name>A0AAD8J1A3_9APIA</name>
<feature type="domain" description="Disease resistance N-terminal" evidence="6">
    <location>
        <begin position="5"/>
        <end position="89"/>
    </location>
</feature>
<proteinExistence type="predicted"/>
<evidence type="ECO:0000313" key="8">
    <source>
        <dbReference type="EMBL" id="KAK1395168.1"/>
    </source>
</evidence>
<dbReference type="GO" id="GO:0005524">
    <property type="term" value="F:ATP binding"/>
    <property type="evidence" value="ECO:0007669"/>
    <property type="project" value="UniProtKB-KW"/>
</dbReference>
<evidence type="ECO:0008006" key="10">
    <source>
        <dbReference type="Google" id="ProtNLM"/>
    </source>
</evidence>
<dbReference type="Pfam" id="PF18052">
    <property type="entry name" value="Rx_N"/>
    <property type="match status" value="1"/>
</dbReference>
<protein>
    <recommendedName>
        <fullName evidence="10">Rx N-terminal domain-containing protein</fullName>
    </recommendedName>
</protein>
<sequence>MAEAVVSFAVERLGELLISEAKLLNGVSKQINEVQRELERMQCFLEEADRRQNRDQRIRKWVAEMRGLAFKIEDVIEYFAMEVATKKENFDFMQMLQRFACILSEGVSRHKIAKKIHSVKSDISNLTSSLSTYGITKGLEGENSSSLVDLKSRRTYSHDIEKDFVGMENEIEQLISHLKKEDIGCEVVSICGMGVKEEKVIKVIHSQRKPEEVFQASIVRRLSIRSYYHGNGNESMFKHYDRHLIQNIRCLSVWSNASYSSIHTTKVWPDKILSLKKFKLLRVLTASGYIFTKKDIRSISELVYLKYLCLRDCRLKELPSSIGNLRNLETLDVRVSSCIRIPNILWKLKQMKHLYLPKYLIGGRLDKLRLEGLNKLQLICNYDSVYCDTHDLIKLLKLKVFGGKIVVDLTENFIDFIKSKELRHSDLHIEGKGGELCLVSLLECGFIDVLRVFFMSFQLPVLMCVTPLRYWTAKFLISGACLISGNSEVKETPENWVKQKKPEPFNSSLADRKK</sequence>
<evidence type="ECO:0000256" key="1">
    <source>
        <dbReference type="ARBA" id="ARBA00022737"/>
    </source>
</evidence>
<evidence type="ECO:0000256" key="2">
    <source>
        <dbReference type="ARBA" id="ARBA00022741"/>
    </source>
</evidence>